<sequence>MTQKEWKHIVLKYEKGEPLLITEVKSNLQQNEKCTKIHQFHKEMQPILLRQCITGLVKILTPRKSNGQIKRAYHVDFKGIGYQ</sequence>
<reference evidence="1" key="2">
    <citation type="journal article" date="2015" name="Data Brief">
        <title>Shoot transcriptome of the giant reed, Arundo donax.</title>
        <authorList>
            <person name="Barrero R.A."/>
            <person name="Guerrero F.D."/>
            <person name="Moolhuijzen P."/>
            <person name="Goolsby J.A."/>
            <person name="Tidwell J."/>
            <person name="Bellgard S.E."/>
            <person name="Bellgard M.I."/>
        </authorList>
    </citation>
    <scope>NUCLEOTIDE SEQUENCE</scope>
    <source>
        <tissue evidence="1">Shoot tissue taken approximately 20 cm above the soil surface</tissue>
    </source>
</reference>
<proteinExistence type="predicted"/>
<protein>
    <submittedName>
        <fullName evidence="1">Uncharacterized protein</fullName>
    </submittedName>
</protein>
<accession>A0A0A9FE79</accession>
<dbReference type="EMBL" id="GBRH01191338">
    <property type="protein sequence ID" value="JAE06558.1"/>
    <property type="molecule type" value="Transcribed_RNA"/>
</dbReference>
<evidence type="ECO:0000313" key="1">
    <source>
        <dbReference type="EMBL" id="JAE06558.1"/>
    </source>
</evidence>
<dbReference type="AlphaFoldDB" id="A0A0A9FE79"/>
<name>A0A0A9FE79_ARUDO</name>
<organism evidence="1">
    <name type="scientific">Arundo donax</name>
    <name type="common">Giant reed</name>
    <name type="synonym">Donax arundinaceus</name>
    <dbReference type="NCBI Taxonomy" id="35708"/>
    <lineage>
        <taxon>Eukaryota</taxon>
        <taxon>Viridiplantae</taxon>
        <taxon>Streptophyta</taxon>
        <taxon>Embryophyta</taxon>
        <taxon>Tracheophyta</taxon>
        <taxon>Spermatophyta</taxon>
        <taxon>Magnoliopsida</taxon>
        <taxon>Liliopsida</taxon>
        <taxon>Poales</taxon>
        <taxon>Poaceae</taxon>
        <taxon>PACMAD clade</taxon>
        <taxon>Arundinoideae</taxon>
        <taxon>Arundineae</taxon>
        <taxon>Arundo</taxon>
    </lineage>
</organism>
<reference evidence="1" key="1">
    <citation type="submission" date="2014-09" db="EMBL/GenBank/DDBJ databases">
        <authorList>
            <person name="Magalhaes I.L.F."/>
            <person name="Oliveira U."/>
            <person name="Santos F.R."/>
            <person name="Vidigal T.H.D.A."/>
            <person name="Brescovit A.D."/>
            <person name="Santos A.J."/>
        </authorList>
    </citation>
    <scope>NUCLEOTIDE SEQUENCE</scope>
    <source>
        <tissue evidence="1">Shoot tissue taken approximately 20 cm above the soil surface</tissue>
    </source>
</reference>